<evidence type="ECO:0008006" key="3">
    <source>
        <dbReference type="Google" id="ProtNLM"/>
    </source>
</evidence>
<accession>A0A117YJD3</accession>
<reference evidence="1 2" key="1">
    <citation type="submission" date="2015-11" db="EMBL/GenBank/DDBJ databases">
        <title>Expanding the genomic diversity of Burkholderia species for the development of highly accurate diagnostics.</title>
        <authorList>
            <person name="Sahl J."/>
            <person name="Keim P."/>
            <person name="Wagner D."/>
        </authorList>
    </citation>
    <scope>NUCLEOTIDE SEQUENCE [LARGE SCALE GENOMIC DNA]</scope>
    <source>
        <strain evidence="1 2">RF32-BP4</strain>
    </source>
</reference>
<evidence type="ECO:0000313" key="2">
    <source>
        <dbReference type="Proteomes" id="UP000065521"/>
    </source>
</evidence>
<comment type="caution">
    <text evidence="1">The sequence shown here is derived from an EMBL/GenBank/DDBJ whole genome shotgun (WGS) entry which is preliminary data.</text>
</comment>
<dbReference type="EMBL" id="LOTN01000059">
    <property type="protein sequence ID" value="KUZ84017.1"/>
    <property type="molecule type" value="Genomic_DNA"/>
</dbReference>
<sequence>MLSPHEITTLMMAWSAPDQIGSDREELFTLLERQLVAFDPLATDYRPIQVTAEGHAVLKAVSRVR</sequence>
<gene>
    <name evidence="1" type="ORF">WI38_26760</name>
</gene>
<proteinExistence type="predicted"/>
<evidence type="ECO:0000313" key="1">
    <source>
        <dbReference type="EMBL" id="KUZ84017.1"/>
    </source>
</evidence>
<name>A0A117YJD3_9BURK</name>
<organism evidence="1 2">
    <name type="scientific">Burkholderia ubonensis</name>
    <dbReference type="NCBI Taxonomy" id="101571"/>
    <lineage>
        <taxon>Bacteria</taxon>
        <taxon>Pseudomonadati</taxon>
        <taxon>Pseudomonadota</taxon>
        <taxon>Betaproteobacteria</taxon>
        <taxon>Burkholderiales</taxon>
        <taxon>Burkholderiaceae</taxon>
        <taxon>Burkholderia</taxon>
        <taxon>Burkholderia cepacia complex</taxon>
    </lineage>
</organism>
<dbReference type="AlphaFoldDB" id="A0A117YJD3"/>
<dbReference type="Proteomes" id="UP000065521">
    <property type="component" value="Unassembled WGS sequence"/>
</dbReference>
<protein>
    <recommendedName>
        <fullName evidence="3">Preprotein translocase subunit SecA</fullName>
    </recommendedName>
</protein>